<dbReference type="EMBL" id="RZTZ01000002">
    <property type="protein sequence ID" value="RVT65434.1"/>
    <property type="molecule type" value="Genomic_DNA"/>
</dbReference>
<reference evidence="4 5" key="1">
    <citation type="submission" date="2019-01" db="EMBL/GenBank/DDBJ databases">
        <title>Bacillus sp. M5HDSG1-1, whole genome shotgun sequence.</title>
        <authorList>
            <person name="Tuo L."/>
        </authorList>
    </citation>
    <scope>NUCLEOTIDE SEQUENCE [LARGE SCALE GENOMIC DNA]</scope>
    <source>
        <strain evidence="4 5">M5HDSG1-1</strain>
    </source>
</reference>
<organism evidence="4 5">
    <name type="scientific">Niallia taxi</name>
    <dbReference type="NCBI Taxonomy" id="2499688"/>
    <lineage>
        <taxon>Bacteria</taxon>
        <taxon>Bacillati</taxon>
        <taxon>Bacillota</taxon>
        <taxon>Bacilli</taxon>
        <taxon>Bacillales</taxon>
        <taxon>Bacillaceae</taxon>
        <taxon>Niallia</taxon>
    </lineage>
</organism>
<evidence type="ECO:0000259" key="3">
    <source>
        <dbReference type="PROSITE" id="PS01031"/>
    </source>
</evidence>
<dbReference type="CDD" id="cd06464">
    <property type="entry name" value="ACD_sHsps-like"/>
    <property type="match status" value="1"/>
</dbReference>
<comment type="caution">
    <text evidence="4">The sequence shown here is derived from an EMBL/GenBank/DDBJ whole genome shotgun (WGS) entry which is preliminary data.</text>
</comment>
<feature type="domain" description="SHSP" evidence="3">
    <location>
        <begin position="48"/>
        <end position="158"/>
    </location>
</feature>
<dbReference type="PANTHER" id="PTHR11527">
    <property type="entry name" value="HEAT-SHOCK PROTEIN 20 FAMILY MEMBER"/>
    <property type="match status" value="1"/>
</dbReference>
<dbReference type="PROSITE" id="PS01031">
    <property type="entry name" value="SHSP"/>
    <property type="match status" value="1"/>
</dbReference>
<evidence type="ECO:0000313" key="5">
    <source>
        <dbReference type="Proteomes" id="UP000288024"/>
    </source>
</evidence>
<dbReference type="SUPFAM" id="SSF49764">
    <property type="entry name" value="HSP20-like chaperones"/>
    <property type="match status" value="1"/>
</dbReference>
<evidence type="ECO:0000256" key="2">
    <source>
        <dbReference type="RuleBase" id="RU003616"/>
    </source>
</evidence>
<dbReference type="Gene3D" id="2.60.40.790">
    <property type="match status" value="1"/>
</dbReference>
<keyword evidence="5" id="KW-1185">Reference proteome</keyword>
<comment type="similarity">
    <text evidence="1 2">Belongs to the small heat shock protein (HSP20) family.</text>
</comment>
<protein>
    <submittedName>
        <fullName evidence="4">Hsp20/alpha crystallin family protein</fullName>
    </submittedName>
</protein>
<proteinExistence type="inferred from homology"/>
<name>A0A3S2TVP3_9BACI</name>
<sequence>MSQFPTDPRKNDSARQENFGFFKRSMNQFFQEKPVKNFLQSMDEFFSNPFPNVSFPVSVKETENEHVITAELPGVNKEQIHIDIMDNRITISVTHLEIVQEENNKQQIIHKSQTYKQSARTIALPYPVDEKKVKAVYQNGLLTITVKKQKGKKISIHS</sequence>
<gene>
    <name evidence="4" type="ORF">EM808_08005</name>
</gene>
<dbReference type="InterPro" id="IPR002068">
    <property type="entry name" value="A-crystallin/Hsp20_dom"/>
</dbReference>
<dbReference type="AlphaFoldDB" id="A0A3S2TVP3"/>
<accession>A0A3S2TVP3</accession>
<dbReference type="GeneID" id="87616484"/>
<dbReference type="RefSeq" id="WP_127737652.1">
    <property type="nucleotide sequence ID" value="NZ_CAJCKN010000077.1"/>
</dbReference>
<evidence type="ECO:0000256" key="1">
    <source>
        <dbReference type="PROSITE-ProRule" id="PRU00285"/>
    </source>
</evidence>
<dbReference type="InterPro" id="IPR031107">
    <property type="entry name" value="Small_HSP"/>
</dbReference>
<dbReference type="Proteomes" id="UP000288024">
    <property type="component" value="Unassembled WGS sequence"/>
</dbReference>
<dbReference type="InterPro" id="IPR008978">
    <property type="entry name" value="HSP20-like_chaperone"/>
</dbReference>
<dbReference type="Pfam" id="PF00011">
    <property type="entry name" value="HSP20"/>
    <property type="match status" value="1"/>
</dbReference>
<evidence type="ECO:0000313" key="4">
    <source>
        <dbReference type="EMBL" id="RVT65434.1"/>
    </source>
</evidence>